<dbReference type="OrthoDB" id="40991at2157"/>
<dbReference type="AlphaFoldDB" id="A4WIB0"/>
<dbReference type="GeneID" id="5055595"/>
<evidence type="ECO:0000313" key="3">
    <source>
        <dbReference type="Proteomes" id="UP000001567"/>
    </source>
</evidence>
<evidence type="ECO:0000313" key="2">
    <source>
        <dbReference type="EMBL" id="ABP50127.1"/>
    </source>
</evidence>
<evidence type="ECO:0000259" key="1">
    <source>
        <dbReference type="SMART" id="SM00966"/>
    </source>
</evidence>
<dbReference type="SMART" id="SM00966">
    <property type="entry name" value="SpoVT_AbrB"/>
    <property type="match status" value="1"/>
</dbReference>
<dbReference type="RefSeq" id="WP_011900034.1">
    <property type="nucleotide sequence ID" value="NC_009376.1"/>
</dbReference>
<dbReference type="KEGG" id="pas:Pars_0532"/>
<dbReference type="EMBL" id="CP000660">
    <property type="protein sequence ID" value="ABP50127.1"/>
    <property type="molecule type" value="Genomic_DNA"/>
</dbReference>
<dbReference type="Proteomes" id="UP000001567">
    <property type="component" value="Chromosome"/>
</dbReference>
<sequence>MATKFVRRVQKIKTGSFIVSLPREWVEKNGISAHDPLLVFEDANNNVIIRIPVTSCETEIDASALDVGAMAELVKQLYVLGVNKIVVKKSNGAGLSILRDLRKELIGYEIEDFGKDWIVVAIRDDVEAVDETNVRRLMNKYLSFLREIIDSICRLRDGSEVRELIQESKRVARYLQRTLSIAIKEPERNKMPYPVFAAFYEIALRLREIGYYVYRMADFLPGIRKQEALEKMCSLCTRAFDTKDLEELIQLREELNKTEEESLPSLNPYEAHMAFAMRRIMFNMVRIAETLQVARVALSTTCKPTKRI</sequence>
<proteinExistence type="predicted"/>
<protein>
    <submittedName>
        <fullName evidence="2">SpoVT/AbrB domain protein</fullName>
    </submittedName>
</protein>
<dbReference type="Pfam" id="PF04014">
    <property type="entry name" value="MazE_antitoxin"/>
    <property type="match status" value="1"/>
</dbReference>
<dbReference type="STRING" id="340102.Pars_0532"/>
<dbReference type="GO" id="GO:0003677">
    <property type="term" value="F:DNA binding"/>
    <property type="evidence" value="ECO:0007669"/>
    <property type="project" value="InterPro"/>
</dbReference>
<accession>A4WIB0</accession>
<dbReference type="HOGENOM" id="CLU_896058_0_0_2"/>
<feature type="domain" description="SpoVT-AbrB" evidence="1">
    <location>
        <begin position="11"/>
        <end position="58"/>
    </location>
</feature>
<dbReference type="PhylomeDB" id="A4WIB0"/>
<organism evidence="2 3">
    <name type="scientific">Pyrobaculum arsenaticum (strain DSM 13514 / JCM 11321 / PZ6)</name>
    <dbReference type="NCBI Taxonomy" id="340102"/>
    <lineage>
        <taxon>Archaea</taxon>
        <taxon>Thermoproteota</taxon>
        <taxon>Thermoprotei</taxon>
        <taxon>Thermoproteales</taxon>
        <taxon>Thermoproteaceae</taxon>
        <taxon>Pyrobaculum</taxon>
    </lineage>
</organism>
<name>A4WIB0_PYRAR</name>
<gene>
    <name evidence="2" type="ordered locus">Pars_0532</name>
</gene>
<reference evidence="2 3" key="1">
    <citation type="submission" date="2007-04" db="EMBL/GenBank/DDBJ databases">
        <title>Complete sequence of Pyrobaculum arsenaticum DSM 13514.</title>
        <authorList>
            <consortium name="US DOE Joint Genome Institute"/>
            <person name="Copeland A."/>
            <person name="Lucas S."/>
            <person name="Lapidus A."/>
            <person name="Barry K."/>
            <person name="Glavina del Rio T."/>
            <person name="Dalin E."/>
            <person name="Tice H."/>
            <person name="Pitluck S."/>
            <person name="Chain P."/>
            <person name="Malfatti S."/>
            <person name="Shin M."/>
            <person name="Vergez L."/>
            <person name="Schmutz J."/>
            <person name="Larimer F."/>
            <person name="Land M."/>
            <person name="Hauser L."/>
            <person name="Kyrpides N."/>
            <person name="Mikhailova N."/>
            <person name="Cozen A.E."/>
            <person name="Fitz-Gibbon S.T."/>
            <person name="House C.H."/>
            <person name="Saltikov C."/>
            <person name="Lowe T.M."/>
            <person name="Richardson P."/>
        </authorList>
    </citation>
    <scope>NUCLEOTIDE SEQUENCE [LARGE SCALE GENOMIC DNA]</scope>
    <source>
        <strain evidence="3">ATCC 700994 / DSM 13514 / JCM 11321 / PZ6</strain>
    </source>
</reference>
<dbReference type="InterPro" id="IPR007159">
    <property type="entry name" value="SpoVT-AbrB_dom"/>
</dbReference>